<dbReference type="InterPro" id="IPR029058">
    <property type="entry name" value="AB_hydrolase_fold"/>
</dbReference>
<evidence type="ECO:0000259" key="2">
    <source>
        <dbReference type="Pfam" id="PF00326"/>
    </source>
</evidence>
<dbReference type="SUPFAM" id="SSF69304">
    <property type="entry name" value="Tricorn protease N-terminal domain"/>
    <property type="match status" value="1"/>
</dbReference>
<protein>
    <submittedName>
        <fullName evidence="3">Dipeptidyl aminopeptidase/acylaminoacyl peptidase</fullName>
    </submittedName>
</protein>
<dbReference type="InterPro" id="IPR011042">
    <property type="entry name" value="6-blade_b-propeller_TolB-like"/>
</dbReference>
<dbReference type="RefSeq" id="WP_179773131.1">
    <property type="nucleotide sequence ID" value="NZ_JACCFK010000001.1"/>
</dbReference>
<sequence>MTTQHPPANIPDRLFADAEAESRWRARFHAPRVSVPDWALDAPQHNIYVSNASGVWEVYSWDRETGEHRQVTDRPNGTLHATTSPDGSAIWWFNDTDGDEFGTWMRQPFDGGAAEPALPDVHAGYPAGLEIGHHVTATGVSTDDGSELFATRDGRTTRFYAHEQDAGIAALSRDETLLAISHAEHGDSRHPAVRVLDTTGFEAVADKWDGEGKGLTPLEFSPVAGDQRMLVLHERRGREELLVWDVAAGTEQELDLGLPGEVVATWYPKADALLVVHFHEARSSLHRYDLTTRELSAVDTPPGRIGGAGVRPDGTVEYSWSSAAEPSVIRARAADGTDTVLLTPPGDPAPGSAPVTDAFVEGAGGRVHALVARPLDAPDGPLPTVFTLHGGPHAADEDRFSAYRAVWLDAGFAVVEVNYRGSTGYGSAWRDAIEGRPGLTELEDVAAVHDWAVESGLSDPARTVVSGASWGGYLTLLAVGTQPDRWAAGVASVPVADYVAAYEDEMEQLRQFDRALFGGSPEDVPAVYRECSPLTYVDAVKAPVLVLAGDNDPRCPIRQIENYLERLAKRDLPYEFYRYDAGHGSLVIAETIKQTAAEVHFAMKAVGLAQ</sequence>
<dbReference type="GO" id="GO:0004177">
    <property type="term" value="F:aminopeptidase activity"/>
    <property type="evidence" value="ECO:0007669"/>
    <property type="project" value="UniProtKB-KW"/>
</dbReference>
<keyword evidence="3" id="KW-0645">Protease</keyword>
<dbReference type="Gene3D" id="3.40.50.1820">
    <property type="entry name" value="alpha/beta hydrolase"/>
    <property type="match status" value="1"/>
</dbReference>
<reference evidence="3 4" key="1">
    <citation type="submission" date="2020-07" db="EMBL/GenBank/DDBJ databases">
        <title>Sequencing the genomes of 1000 actinobacteria strains.</title>
        <authorList>
            <person name="Klenk H.-P."/>
        </authorList>
    </citation>
    <scope>NUCLEOTIDE SEQUENCE [LARGE SCALE GENOMIC DNA]</scope>
    <source>
        <strain evidence="3 4">DSM 104006</strain>
    </source>
</reference>
<dbReference type="EMBL" id="JACCFK010000001">
    <property type="protein sequence ID" value="NYI88948.1"/>
    <property type="molecule type" value="Genomic_DNA"/>
</dbReference>
<evidence type="ECO:0000313" key="4">
    <source>
        <dbReference type="Proteomes" id="UP000549616"/>
    </source>
</evidence>
<dbReference type="Proteomes" id="UP000549616">
    <property type="component" value="Unassembled WGS sequence"/>
</dbReference>
<keyword evidence="3" id="KW-0031">Aminopeptidase</keyword>
<dbReference type="SUPFAM" id="SSF53474">
    <property type="entry name" value="alpha/beta-Hydrolases"/>
    <property type="match status" value="1"/>
</dbReference>
<dbReference type="Gene3D" id="2.120.10.30">
    <property type="entry name" value="TolB, C-terminal domain"/>
    <property type="match status" value="2"/>
</dbReference>
<dbReference type="InterPro" id="IPR001375">
    <property type="entry name" value="Peptidase_S9_cat"/>
</dbReference>
<dbReference type="GO" id="GO:0004252">
    <property type="term" value="F:serine-type endopeptidase activity"/>
    <property type="evidence" value="ECO:0007669"/>
    <property type="project" value="TreeGrafter"/>
</dbReference>
<gene>
    <name evidence="3" type="ORF">HNR02_002271</name>
</gene>
<proteinExistence type="predicted"/>
<keyword evidence="1" id="KW-0378">Hydrolase</keyword>
<evidence type="ECO:0000313" key="3">
    <source>
        <dbReference type="EMBL" id="NYI88948.1"/>
    </source>
</evidence>
<comment type="caution">
    <text evidence="3">The sequence shown here is derived from an EMBL/GenBank/DDBJ whole genome shotgun (WGS) entry which is preliminary data.</text>
</comment>
<dbReference type="Pfam" id="PF00326">
    <property type="entry name" value="Peptidase_S9"/>
    <property type="match status" value="1"/>
</dbReference>
<keyword evidence="4" id="KW-1185">Reference proteome</keyword>
<organism evidence="3 4">
    <name type="scientific">Amycolatopsis endophytica</name>
    <dbReference type="NCBI Taxonomy" id="860233"/>
    <lineage>
        <taxon>Bacteria</taxon>
        <taxon>Bacillati</taxon>
        <taxon>Actinomycetota</taxon>
        <taxon>Actinomycetes</taxon>
        <taxon>Pseudonocardiales</taxon>
        <taxon>Pseudonocardiaceae</taxon>
        <taxon>Amycolatopsis</taxon>
    </lineage>
</organism>
<dbReference type="AlphaFoldDB" id="A0A853B1K2"/>
<dbReference type="PANTHER" id="PTHR42776:SF27">
    <property type="entry name" value="DIPEPTIDYL PEPTIDASE FAMILY MEMBER 6"/>
    <property type="match status" value="1"/>
</dbReference>
<accession>A0A853B1K2</accession>
<name>A0A853B1K2_9PSEU</name>
<feature type="domain" description="Peptidase S9 prolyl oligopeptidase catalytic" evidence="2">
    <location>
        <begin position="400"/>
        <end position="607"/>
    </location>
</feature>
<dbReference type="GO" id="GO:0006508">
    <property type="term" value="P:proteolysis"/>
    <property type="evidence" value="ECO:0007669"/>
    <property type="project" value="InterPro"/>
</dbReference>
<dbReference type="PANTHER" id="PTHR42776">
    <property type="entry name" value="SERINE PEPTIDASE S9 FAMILY MEMBER"/>
    <property type="match status" value="1"/>
</dbReference>
<evidence type="ECO:0000256" key="1">
    <source>
        <dbReference type="ARBA" id="ARBA00022801"/>
    </source>
</evidence>